<sequence>MSKIWFITGSSRGFGRQFAQAALERGDKVAATARNTDSLADLVAAHGDAVLPLKLDVTDKAAAFEVVQRAHEHFGRLDVIVNNAGHGLFGAVEELTEQQVRGQMETNFYGALWVTQAALPLLRAQNSGHIVQISTVGGVTSFPNLGGYNASKWALEGLTEALAQEVAGFGIKVTLVEPGGFETDWAGSSATFATQLPAYDDLRTAVAAAWSDVESGDPAATGPALLKIVDSDNPPLRVFFGTAPLHLVPQVYAERLKTWQEWADISTQAQGSAA</sequence>
<evidence type="ECO:0000313" key="5">
    <source>
        <dbReference type="Proteomes" id="UP000053669"/>
    </source>
</evidence>
<reference evidence="4 5" key="1">
    <citation type="submission" date="2015-10" db="EMBL/GenBank/DDBJ databases">
        <title>Draft genome sequence of Streptomyces canus DSM 40017, type strain for the species Streptomyces canus.</title>
        <authorList>
            <person name="Ruckert C."/>
            <person name="Winkler A."/>
            <person name="Kalinowski J."/>
            <person name="Kampfer P."/>
            <person name="Glaeser S."/>
        </authorList>
    </citation>
    <scope>NUCLEOTIDE SEQUENCE [LARGE SCALE GENOMIC DNA]</scope>
    <source>
        <strain evidence="4 5">DSM 40017</strain>
    </source>
</reference>
<dbReference type="PRINTS" id="PR00080">
    <property type="entry name" value="SDRFAMILY"/>
</dbReference>
<evidence type="ECO:0000256" key="3">
    <source>
        <dbReference type="RuleBase" id="RU000363"/>
    </source>
</evidence>
<evidence type="ECO:0000256" key="2">
    <source>
        <dbReference type="ARBA" id="ARBA00023002"/>
    </source>
</evidence>
<dbReference type="PRINTS" id="PR00081">
    <property type="entry name" value="GDHRDH"/>
</dbReference>
<gene>
    <name evidence="4" type="ORF">AQJ46_40105</name>
</gene>
<dbReference type="NCBIfam" id="NF006114">
    <property type="entry name" value="PRK08263.1"/>
    <property type="match status" value="1"/>
</dbReference>
<organism evidence="4 5">
    <name type="scientific">Streptomyces canus</name>
    <dbReference type="NCBI Taxonomy" id="58343"/>
    <lineage>
        <taxon>Bacteria</taxon>
        <taxon>Bacillati</taxon>
        <taxon>Actinomycetota</taxon>
        <taxon>Actinomycetes</taxon>
        <taxon>Kitasatosporales</taxon>
        <taxon>Streptomycetaceae</taxon>
        <taxon>Streptomyces</taxon>
        <taxon>Streptomyces aurantiacus group</taxon>
    </lineage>
</organism>
<dbReference type="STRING" id="58343.AQJ46_40105"/>
<dbReference type="Proteomes" id="UP000053669">
    <property type="component" value="Unassembled WGS sequence"/>
</dbReference>
<dbReference type="PANTHER" id="PTHR43976:SF16">
    <property type="entry name" value="SHORT-CHAIN DEHYDROGENASE_REDUCTASE FAMILY PROTEIN"/>
    <property type="match status" value="1"/>
</dbReference>
<dbReference type="SUPFAM" id="SSF51735">
    <property type="entry name" value="NAD(P)-binding Rossmann-fold domains"/>
    <property type="match status" value="1"/>
</dbReference>
<dbReference type="AlphaFoldDB" id="A0A117QXJ6"/>
<comment type="similarity">
    <text evidence="1 3">Belongs to the short-chain dehydrogenases/reductases (SDR) family.</text>
</comment>
<dbReference type="GO" id="GO:0016491">
    <property type="term" value="F:oxidoreductase activity"/>
    <property type="evidence" value="ECO:0007669"/>
    <property type="project" value="UniProtKB-KW"/>
</dbReference>
<evidence type="ECO:0000256" key="1">
    <source>
        <dbReference type="ARBA" id="ARBA00006484"/>
    </source>
</evidence>
<dbReference type="InterPro" id="IPR051911">
    <property type="entry name" value="SDR_oxidoreductase"/>
</dbReference>
<dbReference type="CDD" id="cd05374">
    <property type="entry name" value="17beta-HSD-like_SDR_c"/>
    <property type="match status" value="1"/>
</dbReference>
<dbReference type="InterPro" id="IPR002347">
    <property type="entry name" value="SDR_fam"/>
</dbReference>
<dbReference type="Gene3D" id="3.40.50.720">
    <property type="entry name" value="NAD(P)-binding Rossmann-like Domain"/>
    <property type="match status" value="1"/>
</dbReference>
<dbReference type="EMBL" id="LMWU01000050">
    <property type="protein sequence ID" value="KUN59429.1"/>
    <property type="molecule type" value="Genomic_DNA"/>
</dbReference>
<name>A0A117QXJ6_9ACTN</name>
<dbReference type="InterPro" id="IPR036291">
    <property type="entry name" value="NAD(P)-bd_dom_sf"/>
</dbReference>
<comment type="caution">
    <text evidence="4">The sequence shown here is derived from an EMBL/GenBank/DDBJ whole genome shotgun (WGS) entry which is preliminary data.</text>
</comment>
<dbReference type="Pfam" id="PF00106">
    <property type="entry name" value="adh_short"/>
    <property type="match status" value="1"/>
</dbReference>
<keyword evidence="2" id="KW-0560">Oxidoreductase</keyword>
<dbReference type="PANTHER" id="PTHR43976">
    <property type="entry name" value="SHORT CHAIN DEHYDROGENASE"/>
    <property type="match status" value="1"/>
</dbReference>
<accession>A0A117QXJ6</accession>
<proteinExistence type="inferred from homology"/>
<dbReference type="RefSeq" id="WP_059210262.1">
    <property type="nucleotide sequence ID" value="NZ_KQ948672.1"/>
</dbReference>
<protein>
    <submittedName>
        <fullName evidence="4">Short-chain dehydrogenase</fullName>
    </submittedName>
</protein>
<evidence type="ECO:0000313" key="4">
    <source>
        <dbReference type="EMBL" id="KUN59429.1"/>
    </source>
</evidence>